<dbReference type="PROSITE" id="PS50082">
    <property type="entry name" value="WD_REPEATS_2"/>
    <property type="match status" value="5"/>
</dbReference>
<dbReference type="InterPro" id="IPR036322">
    <property type="entry name" value="WD40_repeat_dom_sf"/>
</dbReference>
<dbReference type="Pfam" id="PF00400">
    <property type="entry name" value="WD40"/>
    <property type="match status" value="6"/>
</dbReference>
<dbReference type="GO" id="GO:0000398">
    <property type="term" value="P:mRNA splicing, via spliceosome"/>
    <property type="evidence" value="ECO:0007669"/>
    <property type="project" value="InterPro"/>
</dbReference>
<feature type="repeat" description="WD" evidence="11">
    <location>
        <begin position="381"/>
        <end position="413"/>
    </location>
</feature>
<evidence type="ECO:0000313" key="14">
    <source>
        <dbReference type="Proteomes" id="UP000759131"/>
    </source>
</evidence>
<dbReference type="EMBL" id="CAJPIZ010010501">
    <property type="protein sequence ID" value="CAG2112581.1"/>
    <property type="molecule type" value="Genomic_DNA"/>
</dbReference>
<evidence type="ECO:0000256" key="4">
    <source>
        <dbReference type="ARBA" id="ARBA00022728"/>
    </source>
</evidence>
<dbReference type="SMART" id="SM00320">
    <property type="entry name" value="WD40"/>
    <property type="match status" value="7"/>
</dbReference>
<dbReference type="Proteomes" id="UP000759131">
    <property type="component" value="Unassembled WGS sequence"/>
</dbReference>
<name>A0A7R9KZ54_9ACAR</name>
<reference evidence="13" key="1">
    <citation type="submission" date="2020-11" db="EMBL/GenBank/DDBJ databases">
        <authorList>
            <person name="Tran Van P."/>
        </authorList>
    </citation>
    <scope>NUCLEOTIDE SEQUENCE</scope>
</reference>
<evidence type="ECO:0000256" key="5">
    <source>
        <dbReference type="ARBA" id="ARBA00022737"/>
    </source>
</evidence>
<evidence type="ECO:0000256" key="7">
    <source>
        <dbReference type="ARBA" id="ARBA00023242"/>
    </source>
</evidence>
<evidence type="ECO:0000256" key="10">
    <source>
        <dbReference type="ARBA" id="ARBA00076678"/>
    </source>
</evidence>
<keyword evidence="2 11" id="KW-0853">WD repeat</keyword>
<evidence type="ECO:0000256" key="8">
    <source>
        <dbReference type="ARBA" id="ARBA00068146"/>
    </source>
</evidence>
<evidence type="ECO:0000256" key="12">
    <source>
        <dbReference type="SAM" id="MobiDB-lite"/>
    </source>
</evidence>
<keyword evidence="4" id="KW-0747">Spliceosome</keyword>
<dbReference type="FunFam" id="2.130.10.10:FF:000034">
    <property type="entry name" value="Pre-mRNA-processing factor 17, putative"/>
    <property type="match status" value="1"/>
</dbReference>
<accession>A0A7R9KZ54</accession>
<evidence type="ECO:0000256" key="6">
    <source>
        <dbReference type="ARBA" id="ARBA00023187"/>
    </source>
</evidence>
<dbReference type="Gene3D" id="2.130.10.10">
    <property type="entry name" value="YVTN repeat-like/Quinoprotein amine dehydrogenase"/>
    <property type="match status" value="1"/>
</dbReference>
<feature type="region of interest" description="Disordered" evidence="12">
    <location>
        <begin position="1"/>
        <end position="26"/>
    </location>
</feature>
<feature type="repeat" description="WD" evidence="11">
    <location>
        <begin position="483"/>
        <end position="512"/>
    </location>
</feature>
<dbReference type="SUPFAM" id="SSF50978">
    <property type="entry name" value="WD40 repeat-like"/>
    <property type="match status" value="1"/>
</dbReference>
<feature type="repeat" description="WD" evidence="11">
    <location>
        <begin position="513"/>
        <end position="546"/>
    </location>
</feature>
<dbReference type="InterPro" id="IPR001680">
    <property type="entry name" value="WD40_rpt"/>
</dbReference>
<feature type="repeat" description="WD" evidence="11">
    <location>
        <begin position="251"/>
        <end position="285"/>
    </location>
</feature>
<keyword evidence="6" id="KW-0508">mRNA splicing</keyword>
<dbReference type="InterPro" id="IPR015943">
    <property type="entry name" value="WD40/YVTN_repeat-like_dom_sf"/>
</dbReference>
<keyword evidence="5" id="KW-0677">Repeat</keyword>
<evidence type="ECO:0000256" key="1">
    <source>
        <dbReference type="ARBA" id="ARBA00004123"/>
    </source>
</evidence>
<keyword evidence="7" id="KW-0539">Nucleus</keyword>
<evidence type="ECO:0000256" key="9">
    <source>
        <dbReference type="ARBA" id="ARBA00075265"/>
    </source>
</evidence>
<keyword evidence="3" id="KW-0507">mRNA processing</keyword>
<dbReference type="GO" id="GO:0003729">
    <property type="term" value="F:mRNA binding"/>
    <property type="evidence" value="ECO:0007669"/>
    <property type="project" value="TreeGrafter"/>
</dbReference>
<proteinExistence type="predicted"/>
<feature type="repeat" description="WD" evidence="11">
    <location>
        <begin position="295"/>
        <end position="336"/>
    </location>
</feature>
<dbReference type="CDD" id="cd00200">
    <property type="entry name" value="WD40"/>
    <property type="match status" value="1"/>
</dbReference>
<dbReference type="AlphaFoldDB" id="A0A7R9KZ54"/>
<dbReference type="PROSITE" id="PS50294">
    <property type="entry name" value="WD_REPEATS_REGION"/>
    <property type="match status" value="4"/>
</dbReference>
<protein>
    <recommendedName>
        <fullName evidence="8">Pre-mRNA-processing factor 17</fullName>
    </recommendedName>
    <alternativeName>
        <fullName evidence="10">Cell division cycle 40 homolog</fullName>
    </alternativeName>
    <alternativeName>
        <fullName evidence="9">PRP17 homolog</fullName>
    </alternativeName>
</protein>
<gene>
    <name evidence="13" type="ORF">OSB1V03_LOCUS12556</name>
</gene>
<dbReference type="EMBL" id="OC865076">
    <property type="protein sequence ID" value="CAD7632151.1"/>
    <property type="molecule type" value="Genomic_DNA"/>
</dbReference>
<dbReference type="GO" id="GO:0071013">
    <property type="term" value="C:catalytic step 2 spliceosome"/>
    <property type="evidence" value="ECO:0007669"/>
    <property type="project" value="InterPro"/>
</dbReference>
<evidence type="ECO:0000256" key="11">
    <source>
        <dbReference type="PROSITE-ProRule" id="PRU00221"/>
    </source>
</evidence>
<evidence type="ECO:0000256" key="3">
    <source>
        <dbReference type="ARBA" id="ARBA00022664"/>
    </source>
</evidence>
<organism evidence="13">
    <name type="scientific">Medioppia subpectinata</name>
    <dbReference type="NCBI Taxonomy" id="1979941"/>
    <lineage>
        <taxon>Eukaryota</taxon>
        <taxon>Metazoa</taxon>
        <taxon>Ecdysozoa</taxon>
        <taxon>Arthropoda</taxon>
        <taxon>Chelicerata</taxon>
        <taxon>Arachnida</taxon>
        <taxon>Acari</taxon>
        <taxon>Acariformes</taxon>
        <taxon>Sarcoptiformes</taxon>
        <taxon>Oribatida</taxon>
        <taxon>Brachypylina</taxon>
        <taxon>Oppioidea</taxon>
        <taxon>Oppiidae</taxon>
        <taxon>Medioppia</taxon>
    </lineage>
</organism>
<evidence type="ECO:0000313" key="13">
    <source>
        <dbReference type="EMBL" id="CAD7632151.1"/>
    </source>
</evidence>
<dbReference type="InterPro" id="IPR032847">
    <property type="entry name" value="PRPF17"/>
</dbReference>
<dbReference type="PANTHER" id="PTHR43979">
    <property type="entry name" value="PRE-MRNA-PROCESSING FACTOR 17"/>
    <property type="match status" value="1"/>
</dbReference>
<keyword evidence="14" id="KW-1185">Reference proteome</keyword>
<comment type="subcellular location">
    <subcellularLocation>
        <location evidence="1">Nucleus</location>
    </subcellularLocation>
</comment>
<dbReference type="OrthoDB" id="10257301at2759"/>
<sequence length="546" mass="62277">MSLVSYEASDHSSDEDSPPLDPKYSSKTICAVNSAPEVHEELRRQSSTIIDPKSKELSYNPKYEDLFAPQFGPQNPFKDNSLIDNNFLTGHIEEAHVSQHVFELQRKHFHAYGSAANPSDGSNAVITNKAIAGDTDTASATSAKRKKLANMDSADIDGYTGPWVQFENESRTAKPSAEQMEEIEAFMAKKKRFGKKTEEKEMEERATVHIEDVFDYQGRSFLHLPHDLDVSLKADHTPNKCFLPKKLIHTFTGHTKALTAIRWFPRSAHLFLSSSMDSKVKLWEVYKERRCVVTYMGHKQAVRDINFNRKGDRFISCGYDRYMKLWDTETGQCVKRFSNRKVAYCVKFNTDDERSHLFLSGMSDKKIICWDTRSGNIVQEYDRHLGAINTVTFVDNNRKFVSTADDKSIRVWEWDIPVDVKYIAEPQMHAIPAVTAAPNGKWLACQSMDNKIQAFACMNRFKLNQKKVFTGHMVAGYACSPDFSPDMSYLISGDADGKVFIWDWKTTRLLTSFQAHDNVCISALWHPHETSKVLTAGWDNNVKLWD</sequence>
<evidence type="ECO:0000256" key="2">
    <source>
        <dbReference type="ARBA" id="ARBA00022574"/>
    </source>
</evidence>
<dbReference type="PANTHER" id="PTHR43979:SF1">
    <property type="entry name" value="PRE-MRNA-PROCESSING FACTOR 17"/>
    <property type="match status" value="1"/>
</dbReference>